<evidence type="ECO:0000259" key="7">
    <source>
        <dbReference type="Pfam" id="PF00931"/>
    </source>
</evidence>
<evidence type="ECO:0000256" key="4">
    <source>
        <dbReference type="ARBA" id="ARBA00022741"/>
    </source>
</evidence>
<keyword evidence="11" id="KW-1185">Reference proteome</keyword>
<comment type="similarity">
    <text evidence="1">Belongs to the disease resistance NB-LRR family.</text>
</comment>
<dbReference type="InterPro" id="IPR041118">
    <property type="entry name" value="Rx_N"/>
</dbReference>
<dbReference type="Gramene" id="TraesCS7A02G007300.1">
    <property type="protein sequence ID" value="TraesCS7A02G007300.1"/>
    <property type="gene ID" value="TraesCS7A02G007300"/>
</dbReference>
<dbReference type="PRINTS" id="PR00364">
    <property type="entry name" value="DISEASERSIST"/>
</dbReference>
<dbReference type="FunFam" id="3.40.50.300:FF:001091">
    <property type="entry name" value="Probable disease resistance protein At1g61300"/>
    <property type="match status" value="1"/>
</dbReference>
<keyword evidence="2" id="KW-0433">Leucine-rich repeat</keyword>
<evidence type="ECO:0000256" key="5">
    <source>
        <dbReference type="ARBA" id="ARBA00022821"/>
    </source>
</evidence>
<dbReference type="GO" id="GO:0006952">
    <property type="term" value="P:defense response"/>
    <property type="evidence" value="ECO:0007669"/>
    <property type="project" value="UniProtKB-KW"/>
</dbReference>
<dbReference type="PANTHER" id="PTHR23155:SF1167">
    <property type="entry name" value="OS08G0412100 PROTEIN"/>
    <property type="match status" value="1"/>
</dbReference>
<evidence type="ECO:0000313" key="10">
    <source>
        <dbReference type="EnsemblPlants" id="TraesCS7A02G007300.1"/>
    </source>
</evidence>
<dbReference type="PANTHER" id="PTHR23155">
    <property type="entry name" value="DISEASE RESISTANCE PROTEIN RP"/>
    <property type="match status" value="1"/>
</dbReference>
<dbReference type="Pfam" id="PF00931">
    <property type="entry name" value="NB-ARC"/>
    <property type="match status" value="1"/>
</dbReference>
<organism evidence="10">
    <name type="scientific">Triticum aestivum</name>
    <name type="common">Wheat</name>
    <dbReference type="NCBI Taxonomy" id="4565"/>
    <lineage>
        <taxon>Eukaryota</taxon>
        <taxon>Viridiplantae</taxon>
        <taxon>Streptophyta</taxon>
        <taxon>Embryophyta</taxon>
        <taxon>Tracheophyta</taxon>
        <taxon>Spermatophyta</taxon>
        <taxon>Magnoliopsida</taxon>
        <taxon>Liliopsida</taxon>
        <taxon>Poales</taxon>
        <taxon>Poaceae</taxon>
        <taxon>BOP clade</taxon>
        <taxon>Pooideae</taxon>
        <taxon>Triticodae</taxon>
        <taxon>Triticeae</taxon>
        <taxon>Triticinae</taxon>
        <taxon>Triticum</taxon>
    </lineage>
</organism>
<sequence>MEEAPVTAATGALGPVVAKLGDLLGREYKLRRPTRKDVKFIKSKLKSVHCILWEIWDKEILDWESKVLKKEALDLADDMQDAVDDFILTMEPSCRNKNLMVQRKIKASCPFQDLKKRVDDVSGRCRSKWKWENNKSVEPFSSLFSRMNAKSSAPSKQPPRGPFVHKDESELVGLQFSGYELFTYLVDEKPQLKMASIVGMAGMGKTTLAHLVYGDKEIGNKFQCRAFVSVTPTPDMKEALTSILQQLEAEPPAGTQARTAEQIIHTISSFLEDKRYLVIIDDIWHRAEWDIIRRAFPENNLGSRIIITTRIDSVPGDDLDNSKLYIRMNPRWGSEKDRWVYGDDRRWLYSHDEEEEDVVARMKPDIVREGFDCDHPIVCMCNGVPLALICMFSAMAMVLQEQQERLGENVKACDVQDKIFKQVKENGIQNTPGFEPLVESLQLGYTDLPHHMLKTCLLYCSVYPQNYPFHMNDLVMRWVAEGFIYKEDTGKDYFKELCNRGFMLYVESPYGMPCYKMNPMMRNFLRWKSHEDSFITCSSDITPPYACPIHRLCIDDYLVDDSAVEVVDTLLELDWSQIRSLVFYKVLRDMSLLRSWNVCGCWIFNIIIIILNSKSLVVIHLSILDSRPLEISM</sequence>
<dbReference type="Gramene" id="TraesJAG7A03G03789370.1">
    <property type="protein sequence ID" value="TraesJAG7A03G03789370.1"/>
    <property type="gene ID" value="TraesJAG7A03G03789370"/>
</dbReference>
<dbReference type="OrthoDB" id="621089at2759"/>
<feature type="domain" description="Disease resistance protein winged helix" evidence="9">
    <location>
        <begin position="462"/>
        <end position="523"/>
    </location>
</feature>
<dbReference type="Gramene" id="TraesMAC7A03G03804460.1">
    <property type="protein sequence ID" value="TraesMAC7A03G03804460.1"/>
    <property type="gene ID" value="TraesMAC7A03G03804460"/>
</dbReference>
<evidence type="ECO:0000256" key="1">
    <source>
        <dbReference type="ARBA" id="ARBA00008894"/>
    </source>
</evidence>
<reference evidence="10" key="1">
    <citation type="submission" date="2018-08" db="EMBL/GenBank/DDBJ databases">
        <authorList>
            <person name="Rossello M."/>
        </authorList>
    </citation>
    <scope>NUCLEOTIDE SEQUENCE [LARGE SCALE GENOMIC DNA]</scope>
    <source>
        <strain evidence="10">cv. Chinese Spring</strain>
    </source>
</reference>
<dbReference type="Gramene" id="TraesROB_scaffold_154608_01G000100.1">
    <property type="protein sequence ID" value="TraesROB_scaffold_154608_01G000100.1"/>
    <property type="gene ID" value="TraesROB_scaffold_154608_01G000100"/>
</dbReference>
<evidence type="ECO:0000256" key="3">
    <source>
        <dbReference type="ARBA" id="ARBA00022737"/>
    </source>
</evidence>
<dbReference type="Gramene" id="TraesCS7A03G0014900.1">
    <property type="protein sequence ID" value="TraesCS7A03G0014900.1.CDS"/>
    <property type="gene ID" value="TraesCS7A03G0014900"/>
</dbReference>
<dbReference type="EnsemblPlants" id="TraesCS7A02G007300.1">
    <property type="protein sequence ID" value="TraesCS7A02G007300.1"/>
    <property type="gene ID" value="TraesCS7A02G007300"/>
</dbReference>
<dbReference type="Gramene" id="TraesARI7A03G03773220.1">
    <property type="protein sequence ID" value="TraesARI7A03G03773220.1"/>
    <property type="gene ID" value="TraesARI7A03G03773220"/>
</dbReference>
<dbReference type="Gramene" id="TraesSTA7A03G03802780.1">
    <property type="protein sequence ID" value="TraesSTA7A03G03802780.1"/>
    <property type="gene ID" value="TraesSTA7A03G03802780"/>
</dbReference>
<evidence type="ECO:0000256" key="6">
    <source>
        <dbReference type="SAM" id="Phobius"/>
    </source>
</evidence>
<name>A0A3B6RA30_WHEAT</name>
<dbReference type="Gene3D" id="3.40.50.300">
    <property type="entry name" value="P-loop containing nucleotide triphosphate hydrolases"/>
    <property type="match status" value="1"/>
</dbReference>
<keyword evidence="5" id="KW-0611">Plant defense</keyword>
<dbReference type="Gene3D" id="1.10.10.10">
    <property type="entry name" value="Winged helix-like DNA-binding domain superfamily/Winged helix DNA-binding domain"/>
    <property type="match status" value="1"/>
</dbReference>
<accession>A0A3B6RA30</accession>
<keyword evidence="6" id="KW-0472">Membrane</keyword>
<feature type="domain" description="NB-ARC" evidence="7">
    <location>
        <begin position="188"/>
        <end position="317"/>
    </location>
</feature>
<evidence type="ECO:0000256" key="2">
    <source>
        <dbReference type="ARBA" id="ARBA00022614"/>
    </source>
</evidence>
<evidence type="ECO:0000259" key="9">
    <source>
        <dbReference type="Pfam" id="PF23559"/>
    </source>
</evidence>
<evidence type="ECO:0000259" key="8">
    <source>
        <dbReference type="Pfam" id="PF18052"/>
    </source>
</evidence>
<dbReference type="STRING" id="4565.A0A3B6RA30"/>
<dbReference type="AlphaFoldDB" id="A0A3B6RA30"/>
<dbReference type="Pfam" id="PF18052">
    <property type="entry name" value="Rx_N"/>
    <property type="match status" value="1"/>
</dbReference>
<evidence type="ECO:0000313" key="11">
    <source>
        <dbReference type="Proteomes" id="UP000019116"/>
    </source>
</evidence>
<dbReference type="InterPro" id="IPR036388">
    <property type="entry name" value="WH-like_DNA-bd_sf"/>
</dbReference>
<dbReference type="InterPro" id="IPR044974">
    <property type="entry name" value="Disease_R_plants"/>
</dbReference>
<dbReference type="InterPro" id="IPR058922">
    <property type="entry name" value="WHD_DRP"/>
</dbReference>
<protein>
    <recommendedName>
        <fullName evidence="12">NB-ARC domain-containing protein</fullName>
    </recommendedName>
</protein>
<dbReference type="Gene3D" id="1.20.5.4130">
    <property type="match status" value="1"/>
</dbReference>
<feature type="domain" description="Disease resistance N-terminal" evidence="8">
    <location>
        <begin position="12"/>
        <end position="95"/>
    </location>
</feature>
<reference evidence="10" key="2">
    <citation type="submission" date="2018-10" db="UniProtKB">
        <authorList>
            <consortium name="EnsemblPlants"/>
        </authorList>
    </citation>
    <scope>IDENTIFICATION</scope>
</reference>
<dbReference type="GO" id="GO:0043531">
    <property type="term" value="F:ADP binding"/>
    <property type="evidence" value="ECO:0007669"/>
    <property type="project" value="InterPro"/>
</dbReference>
<keyword evidence="4" id="KW-0547">Nucleotide-binding</keyword>
<proteinExistence type="inferred from homology"/>
<dbReference type="SUPFAM" id="SSF52540">
    <property type="entry name" value="P-loop containing nucleoside triphosphate hydrolases"/>
    <property type="match status" value="1"/>
</dbReference>
<dbReference type="Pfam" id="PF23559">
    <property type="entry name" value="WHD_DRP"/>
    <property type="match status" value="1"/>
</dbReference>
<dbReference type="SMR" id="A0A3B6RA30"/>
<dbReference type="InterPro" id="IPR002182">
    <property type="entry name" value="NB-ARC"/>
</dbReference>
<dbReference type="InterPro" id="IPR027417">
    <property type="entry name" value="P-loop_NTPase"/>
</dbReference>
<keyword evidence="3" id="KW-0677">Repeat</keyword>
<feature type="transmembrane region" description="Helical" evidence="6">
    <location>
        <begin position="602"/>
        <end position="624"/>
    </location>
</feature>
<evidence type="ECO:0008006" key="12">
    <source>
        <dbReference type="Google" id="ProtNLM"/>
    </source>
</evidence>
<keyword evidence="6" id="KW-0812">Transmembrane</keyword>
<keyword evidence="6" id="KW-1133">Transmembrane helix</keyword>
<dbReference type="Gramene" id="TraesKAR7A01G0002620.1">
    <property type="protein sequence ID" value="cds.TraesKAR7A01G0002620.1"/>
    <property type="gene ID" value="TraesKAR7A01G0002620"/>
</dbReference>
<dbReference type="Proteomes" id="UP000019116">
    <property type="component" value="Chromosome 7A"/>
</dbReference>
<dbReference type="Gramene" id="TraesLDM7A03G03808280.1">
    <property type="protein sequence ID" value="TraesLDM7A03G03808280.1"/>
    <property type="gene ID" value="TraesLDM7A03G03808280"/>
</dbReference>
<dbReference type="Gramene" id="TraesWEE_scaffold_012950_01G000600.1">
    <property type="protein sequence ID" value="TraesWEE_scaffold_012950_01G000600.1"/>
    <property type="gene ID" value="TraesWEE_scaffold_012950_01G000600"/>
</dbReference>